<protein>
    <submittedName>
        <fullName evidence="2">Uncharacterized protein</fullName>
    </submittedName>
</protein>
<gene>
    <name evidence="2" type="ORF">EA656_13400</name>
</gene>
<dbReference type="EMBL" id="SHMF01000003">
    <property type="protein sequence ID" value="TAA34692.1"/>
    <property type="molecule type" value="Genomic_DNA"/>
</dbReference>
<accession>A0A4Q8LSG1</accession>
<reference evidence="2 3" key="1">
    <citation type="submission" date="2019-02" db="EMBL/GenBank/DDBJ databases">
        <title>WGS of Pseudoxanthomonas species novum from clinical isolates.</title>
        <authorList>
            <person name="Bernier A.-M."/>
            <person name="Bernard K."/>
            <person name="Vachon A."/>
        </authorList>
    </citation>
    <scope>NUCLEOTIDE SEQUENCE [LARGE SCALE GENOMIC DNA]</scope>
    <source>
        <strain evidence="2 3">NML140781</strain>
    </source>
</reference>
<keyword evidence="1" id="KW-1133">Transmembrane helix</keyword>
<comment type="caution">
    <text evidence="2">The sequence shown here is derived from an EMBL/GenBank/DDBJ whole genome shotgun (WGS) entry which is preliminary data.</text>
</comment>
<name>A0A4Q8LSG1_9GAMM</name>
<evidence type="ECO:0000313" key="3">
    <source>
        <dbReference type="Proteomes" id="UP000292087"/>
    </source>
</evidence>
<keyword evidence="1" id="KW-0812">Transmembrane</keyword>
<dbReference type="Pfam" id="PF25637">
    <property type="entry name" value="DUF7942"/>
    <property type="match status" value="1"/>
</dbReference>
<sequence>MKALQKLAVTYLIVVGIAAAWTCYVEVSSLHSNREHLLPAIVLMLVTSPASWSAGPIYTALPTIFSAPFVQIGWFVFCGFGQAALIFLAGGFGRRRGRNEAKKIDKHALSVSSEELHRKLEP</sequence>
<dbReference type="Proteomes" id="UP000292087">
    <property type="component" value="Unassembled WGS sequence"/>
</dbReference>
<keyword evidence="1" id="KW-0472">Membrane</keyword>
<dbReference type="AlphaFoldDB" id="A0A4Q8LSG1"/>
<feature type="transmembrane region" description="Helical" evidence="1">
    <location>
        <begin position="72"/>
        <end position="93"/>
    </location>
</feature>
<evidence type="ECO:0000313" key="2">
    <source>
        <dbReference type="EMBL" id="TAA34692.1"/>
    </source>
</evidence>
<feature type="transmembrane region" description="Helical" evidence="1">
    <location>
        <begin position="6"/>
        <end position="25"/>
    </location>
</feature>
<proteinExistence type="predicted"/>
<evidence type="ECO:0000256" key="1">
    <source>
        <dbReference type="SAM" id="Phobius"/>
    </source>
</evidence>
<dbReference type="RefSeq" id="WP_130524072.1">
    <property type="nucleotide sequence ID" value="NZ_SHLZ01000002.1"/>
</dbReference>
<organism evidence="2 3">
    <name type="scientific">Pseudoxanthomonas winnipegensis</name>
    <dbReference type="NCBI Taxonomy" id="2480810"/>
    <lineage>
        <taxon>Bacteria</taxon>
        <taxon>Pseudomonadati</taxon>
        <taxon>Pseudomonadota</taxon>
        <taxon>Gammaproteobacteria</taxon>
        <taxon>Lysobacterales</taxon>
        <taxon>Lysobacteraceae</taxon>
        <taxon>Pseudoxanthomonas</taxon>
    </lineage>
</organism>
<dbReference type="InterPro" id="IPR057702">
    <property type="entry name" value="DUF7942"/>
</dbReference>